<evidence type="ECO:0000256" key="3">
    <source>
        <dbReference type="ARBA" id="ARBA00021701"/>
    </source>
</evidence>
<keyword evidence="10 17" id="KW-0106">Calcium</keyword>
<dbReference type="InterPro" id="IPR002126">
    <property type="entry name" value="Cadherin-like_dom"/>
</dbReference>
<reference evidence="22" key="1">
    <citation type="journal article" date="2014" name="Nat. Commun.">
        <title>The rainbow trout genome provides novel insights into evolution after whole-genome duplication in vertebrates.</title>
        <authorList>
            <person name="Berthelot C."/>
            <person name="Brunet F."/>
            <person name="Chalopin D."/>
            <person name="Juanchich A."/>
            <person name="Bernard M."/>
            <person name="Noel B."/>
            <person name="Bento P."/>
            <person name="Da Silva C."/>
            <person name="Labadie K."/>
            <person name="Alberti A."/>
            <person name="Aury J.M."/>
            <person name="Louis A."/>
            <person name="Dehais P."/>
            <person name="Bardou P."/>
            <person name="Montfort J."/>
            <person name="Klopp C."/>
            <person name="Cabau C."/>
            <person name="Gaspin C."/>
            <person name="Thorgaard G.H."/>
            <person name="Boussaha M."/>
            <person name="Quillet E."/>
            <person name="Guyomard R."/>
            <person name="Galiana D."/>
            <person name="Bobe J."/>
            <person name="Volff J.N."/>
            <person name="Genet C."/>
            <person name="Wincker P."/>
            <person name="Jaillon O."/>
            <person name="Roest Crollius H."/>
            <person name="Guiguen Y."/>
        </authorList>
    </citation>
    <scope>NUCLEOTIDE SEQUENCE [LARGE SCALE GENOMIC DNA]</scope>
</reference>
<dbReference type="GO" id="GO:0007156">
    <property type="term" value="P:homophilic cell adhesion via plasma membrane adhesion molecules"/>
    <property type="evidence" value="ECO:0007669"/>
    <property type="project" value="InterPro"/>
</dbReference>
<dbReference type="PROSITE" id="PS00232">
    <property type="entry name" value="CADHERIN_1"/>
    <property type="match status" value="2"/>
</dbReference>
<evidence type="ECO:0000256" key="14">
    <source>
        <dbReference type="ARBA" id="ARBA00023136"/>
    </source>
</evidence>
<keyword evidence="7" id="KW-0479">Metal-binding</keyword>
<keyword evidence="9" id="KW-0677">Repeat</keyword>
<dbReference type="GO" id="GO:0019903">
    <property type="term" value="F:protein phosphatase binding"/>
    <property type="evidence" value="ECO:0007669"/>
    <property type="project" value="TreeGrafter"/>
</dbReference>
<feature type="domain" description="Cadherin" evidence="21">
    <location>
        <begin position="344"/>
        <end position="455"/>
    </location>
</feature>
<feature type="transmembrane region" description="Helical" evidence="20">
    <location>
        <begin position="670"/>
        <end position="692"/>
    </location>
</feature>
<evidence type="ECO:0000256" key="6">
    <source>
        <dbReference type="ARBA" id="ARBA00022692"/>
    </source>
</evidence>
<comment type="subcellular location">
    <subcellularLocation>
        <location evidence="2">Cell junction</location>
        <location evidence="2">Adherens junction</location>
    </subcellularLocation>
    <subcellularLocation>
        <location evidence="1 18">Cell membrane</location>
        <topology evidence="1 18">Single-pass type I membrane protein</topology>
    </subcellularLocation>
</comment>
<reference evidence="22" key="2">
    <citation type="submission" date="2014-03" db="EMBL/GenBank/DDBJ databases">
        <authorList>
            <person name="Genoscope - CEA"/>
        </authorList>
    </citation>
    <scope>NUCLEOTIDE SEQUENCE</scope>
</reference>
<dbReference type="GO" id="GO:0016339">
    <property type="term" value="P:calcium-dependent cell-cell adhesion via plasma membrane cell adhesion molecules"/>
    <property type="evidence" value="ECO:0007669"/>
    <property type="project" value="TreeGrafter"/>
</dbReference>
<dbReference type="GO" id="GO:0060562">
    <property type="term" value="P:epithelial tube morphogenesis"/>
    <property type="evidence" value="ECO:0007669"/>
    <property type="project" value="UniProtKB-ARBA"/>
</dbReference>
<evidence type="ECO:0000256" key="5">
    <source>
        <dbReference type="ARBA" id="ARBA00022685"/>
    </source>
</evidence>
<dbReference type="GO" id="GO:0016477">
    <property type="term" value="P:cell migration"/>
    <property type="evidence" value="ECO:0007669"/>
    <property type="project" value="TreeGrafter"/>
</dbReference>
<evidence type="ECO:0000256" key="18">
    <source>
        <dbReference type="RuleBase" id="RU003318"/>
    </source>
</evidence>
<dbReference type="PROSITE" id="PS50268">
    <property type="entry name" value="CADHERIN_2"/>
    <property type="match status" value="5"/>
</dbReference>
<evidence type="ECO:0000256" key="9">
    <source>
        <dbReference type="ARBA" id="ARBA00022737"/>
    </source>
</evidence>
<evidence type="ECO:0000256" key="1">
    <source>
        <dbReference type="ARBA" id="ARBA00004251"/>
    </source>
</evidence>
<organism evidence="22 23">
    <name type="scientific">Oncorhynchus mykiss</name>
    <name type="common">Rainbow trout</name>
    <name type="synonym">Salmo gairdneri</name>
    <dbReference type="NCBI Taxonomy" id="8022"/>
    <lineage>
        <taxon>Eukaryota</taxon>
        <taxon>Metazoa</taxon>
        <taxon>Chordata</taxon>
        <taxon>Craniata</taxon>
        <taxon>Vertebrata</taxon>
        <taxon>Euteleostomi</taxon>
        <taxon>Actinopterygii</taxon>
        <taxon>Neopterygii</taxon>
        <taxon>Teleostei</taxon>
        <taxon>Protacanthopterygii</taxon>
        <taxon>Salmoniformes</taxon>
        <taxon>Salmonidae</taxon>
        <taxon>Salmoninae</taxon>
        <taxon>Oncorhynchus</taxon>
    </lineage>
</organism>
<dbReference type="InterPro" id="IPR020894">
    <property type="entry name" value="Cadherin_CS"/>
</dbReference>
<evidence type="ECO:0000256" key="20">
    <source>
        <dbReference type="SAM" id="Phobius"/>
    </source>
</evidence>
<dbReference type="PRINTS" id="PR00205">
    <property type="entry name" value="CADHERIN"/>
</dbReference>
<dbReference type="GO" id="GO:0048646">
    <property type="term" value="P:anatomical structure formation involved in morphogenesis"/>
    <property type="evidence" value="ECO:0007669"/>
    <property type="project" value="UniProtKB-ARBA"/>
</dbReference>
<dbReference type="CDD" id="cd11304">
    <property type="entry name" value="Cadherin_repeat"/>
    <property type="match status" value="5"/>
</dbReference>
<evidence type="ECO:0000256" key="8">
    <source>
        <dbReference type="ARBA" id="ARBA00022729"/>
    </source>
</evidence>
<dbReference type="InterPro" id="IPR000233">
    <property type="entry name" value="Cadherin_Y-type_LIR"/>
</dbReference>
<dbReference type="GO" id="GO:0034332">
    <property type="term" value="P:adherens junction organization"/>
    <property type="evidence" value="ECO:0007669"/>
    <property type="project" value="TreeGrafter"/>
</dbReference>
<comment type="function">
    <text evidence="19">Cadherins are calcium-dependent cell adhesion proteins.</text>
</comment>
<keyword evidence="14 20" id="KW-0472">Membrane</keyword>
<dbReference type="InterPro" id="IPR027397">
    <property type="entry name" value="Catenin-bd_sf"/>
</dbReference>
<evidence type="ECO:0000256" key="12">
    <source>
        <dbReference type="ARBA" id="ARBA00022949"/>
    </source>
</evidence>
<dbReference type="GO" id="GO:0005923">
    <property type="term" value="C:bicellular tight junction"/>
    <property type="evidence" value="ECO:0007669"/>
    <property type="project" value="TreeGrafter"/>
</dbReference>
<keyword evidence="15" id="KW-0325">Glycoprotein</keyword>
<dbReference type="PANTHER" id="PTHR24027:SF89">
    <property type="entry name" value="CADHERIN-5"/>
    <property type="match status" value="1"/>
</dbReference>
<dbReference type="GO" id="GO:0007043">
    <property type="term" value="P:cell-cell junction assembly"/>
    <property type="evidence" value="ECO:0007669"/>
    <property type="project" value="TreeGrafter"/>
</dbReference>
<dbReference type="FunFam" id="2.60.40.60:FF:000123">
    <property type="entry name" value="Protocadherin beta 4"/>
    <property type="match status" value="1"/>
</dbReference>
<dbReference type="GO" id="GO:0008013">
    <property type="term" value="F:beta-catenin binding"/>
    <property type="evidence" value="ECO:0007669"/>
    <property type="project" value="TreeGrafter"/>
</dbReference>
<gene>
    <name evidence="22" type="ORF">GSONMT00064142001</name>
</gene>
<dbReference type="PaxDb" id="8022-A0A060VUE3"/>
<keyword evidence="5" id="KW-0165">Cleavage on pair of basic residues</keyword>
<name>A0A060VUE3_ONCMY</name>
<evidence type="ECO:0000256" key="7">
    <source>
        <dbReference type="ARBA" id="ARBA00022723"/>
    </source>
</evidence>
<dbReference type="InterPro" id="IPR039808">
    <property type="entry name" value="Cadherin"/>
</dbReference>
<dbReference type="EMBL" id="FR904258">
    <property type="protein sequence ID" value="CDQ55970.1"/>
    <property type="molecule type" value="Genomic_DNA"/>
</dbReference>
<dbReference type="SUPFAM" id="SSF49313">
    <property type="entry name" value="Cadherin-like"/>
    <property type="match status" value="5"/>
</dbReference>
<dbReference type="InterPro" id="IPR015919">
    <property type="entry name" value="Cadherin-like_sf"/>
</dbReference>
<evidence type="ECO:0000256" key="4">
    <source>
        <dbReference type="ARBA" id="ARBA00022475"/>
    </source>
</evidence>
<evidence type="ECO:0000256" key="17">
    <source>
        <dbReference type="PROSITE-ProRule" id="PRU00043"/>
    </source>
</evidence>
<evidence type="ECO:0000313" key="23">
    <source>
        <dbReference type="Proteomes" id="UP000193380"/>
    </source>
</evidence>
<dbReference type="AlphaFoldDB" id="A0A060VUE3"/>
<keyword evidence="13 20" id="KW-1133">Transmembrane helix</keyword>
<sequence>MMLEGQAREYWRKPTHLTYQLRQDLRGRYAAVALQKLLPSEKRIRQVHSQQLTILLLLHLGSTCDLYALDELKRKRSENNSSLMMRQSAWRQMTGPEMWMGLFALAVTLSLTMAEHVVQRPALQTSPVLHRHKREWLWNNLYVEEERPTNKQYYIGKLKSTKSGDRTHYVIKGEGANTIFKVDEKGHIYVTERLDREEKSKYLLSAKLFDTSNILVEKVEEFVILVTDINDNDPVFTKSFNASIKERSKSGTKVIEVTATDADDPTTANGELAYTLLEGGDFFNIDNTMGIITTKYENLDRETQSSYVVVVQAQDLRGLKQGGTATTSVTIAVSDINDNIATFTKSSYVFSVKEDMKRGQRIDTIVLEDRDEIQNKDPIFSIEPPSDTFEMERSQIKDGNLMLKQGLDYETKSSYTFFVHVRENHLQSPVDNKDNPVIKAQVTIQVLDVDEQPEFSKNIYNFNVIEEIMVNNIGVVSARDPDKANKAIRYSIEDKDSPIGINPITGQLFTVRKLDRELVANHMFQVKAKEEPNGLESFVNVNILVIDINDNKPELSIEEIFVCENDMAGTVIGTISATDKDYNLPAFSFTLVKPNGNFSVVDNNDNTSNIVLKHGGFSLEDSRDYVIEIGISDGGRPPMSSITTLPIKVCRCDNKRIHTQCKAAQLKMGVGVYTLIPILCILTILIIVILIAMRKRHQKDALVTLGKSEIHEQLVTYDEEGGGEMDTNGYDVSILTSARNDGSMSMRQGPSLYAMVKKPPTACKGDMAVMIEVKKDEADHDRDGIPYDTLHIYGYEGPESLAGSLSSLDSSSTGSSLDYDFLNDWGPRFRTLAELYGVDGSEGSDSLY</sequence>
<evidence type="ECO:0000256" key="16">
    <source>
        <dbReference type="ARBA" id="ARBA00030559"/>
    </source>
</evidence>
<keyword evidence="6 18" id="KW-0812">Transmembrane</keyword>
<dbReference type="FunFam" id="2.60.40.60:FF:000022">
    <property type="entry name" value="Cadherin 2"/>
    <property type="match status" value="1"/>
</dbReference>
<feature type="domain" description="Cadherin" evidence="21">
    <location>
        <begin position="456"/>
        <end position="555"/>
    </location>
</feature>
<dbReference type="Pfam" id="PF00028">
    <property type="entry name" value="Cadherin"/>
    <property type="match status" value="4"/>
</dbReference>
<dbReference type="Proteomes" id="UP000193380">
    <property type="component" value="Unassembled WGS sequence"/>
</dbReference>
<feature type="domain" description="Cadherin" evidence="21">
    <location>
        <begin position="554"/>
        <end position="679"/>
    </location>
</feature>
<evidence type="ECO:0000256" key="10">
    <source>
        <dbReference type="ARBA" id="ARBA00022837"/>
    </source>
</evidence>
<dbReference type="FunFam" id="4.10.900.10:FF:000001">
    <property type="entry name" value="Cadherin 2"/>
    <property type="match status" value="1"/>
</dbReference>
<dbReference type="GO" id="GO:0000902">
    <property type="term" value="P:cell morphogenesis"/>
    <property type="evidence" value="ECO:0007669"/>
    <property type="project" value="TreeGrafter"/>
</dbReference>
<evidence type="ECO:0000256" key="19">
    <source>
        <dbReference type="RuleBase" id="RU004357"/>
    </source>
</evidence>
<evidence type="ECO:0000256" key="11">
    <source>
        <dbReference type="ARBA" id="ARBA00022889"/>
    </source>
</evidence>
<dbReference type="SMART" id="SM00112">
    <property type="entry name" value="CA"/>
    <property type="match status" value="5"/>
</dbReference>
<dbReference type="GO" id="GO:0044331">
    <property type="term" value="P:cell-cell adhesion mediated by cadherin"/>
    <property type="evidence" value="ECO:0007669"/>
    <property type="project" value="TreeGrafter"/>
</dbReference>
<feature type="domain" description="Cadherin" evidence="21">
    <location>
        <begin position="236"/>
        <end position="343"/>
    </location>
</feature>
<dbReference type="Gene3D" id="2.60.40.60">
    <property type="entry name" value="Cadherins"/>
    <property type="match status" value="5"/>
</dbReference>
<evidence type="ECO:0000256" key="15">
    <source>
        <dbReference type="ARBA" id="ARBA00023180"/>
    </source>
</evidence>
<dbReference type="GO" id="GO:0016342">
    <property type="term" value="C:catenin complex"/>
    <property type="evidence" value="ECO:0007669"/>
    <property type="project" value="TreeGrafter"/>
</dbReference>
<dbReference type="Gene3D" id="4.10.900.10">
    <property type="entry name" value="TCF3-CBD (Catenin binding domain)"/>
    <property type="match status" value="1"/>
</dbReference>
<dbReference type="GO" id="GO:0045296">
    <property type="term" value="F:cadherin binding"/>
    <property type="evidence" value="ECO:0007669"/>
    <property type="project" value="TreeGrafter"/>
</dbReference>
<dbReference type="FunFam" id="2.60.40.60:FF:000202">
    <property type="entry name" value="cadherin-8 isoform X4"/>
    <property type="match status" value="1"/>
</dbReference>
<keyword evidence="11 18" id="KW-0130">Cell adhesion</keyword>
<dbReference type="GO" id="GO:0005912">
    <property type="term" value="C:adherens junction"/>
    <property type="evidence" value="ECO:0007669"/>
    <property type="project" value="UniProtKB-SubCell"/>
</dbReference>
<dbReference type="PANTHER" id="PTHR24027">
    <property type="entry name" value="CADHERIN-23"/>
    <property type="match status" value="1"/>
</dbReference>
<evidence type="ECO:0000313" key="22">
    <source>
        <dbReference type="EMBL" id="CDQ55970.1"/>
    </source>
</evidence>
<accession>A0A060VUE3</accession>
<evidence type="ECO:0000259" key="21">
    <source>
        <dbReference type="PROSITE" id="PS50268"/>
    </source>
</evidence>
<protein>
    <recommendedName>
        <fullName evidence="3">Cadherin-5</fullName>
    </recommendedName>
    <alternativeName>
        <fullName evidence="16">Vascular endothelial cadherin</fullName>
    </alternativeName>
</protein>
<dbReference type="STRING" id="8022.A0A060VUE3"/>
<feature type="domain" description="Cadherin" evidence="21">
    <location>
        <begin position="143"/>
        <end position="236"/>
    </location>
</feature>
<dbReference type="Pfam" id="PF01049">
    <property type="entry name" value="CADH_Y-type_LIR"/>
    <property type="match status" value="1"/>
</dbReference>
<keyword evidence="4" id="KW-1003">Cell membrane</keyword>
<evidence type="ECO:0000256" key="13">
    <source>
        <dbReference type="ARBA" id="ARBA00022989"/>
    </source>
</evidence>
<dbReference type="GO" id="GO:0005509">
    <property type="term" value="F:calcium ion binding"/>
    <property type="evidence" value="ECO:0007669"/>
    <property type="project" value="UniProtKB-UniRule"/>
</dbReference>
<proteinExistence type="predicted"/>
<keyword evidence="12" id="KW-0965">Cell junction</keyword>
<keyword evidence="8" id="KW-0732">Signal</keyword>
<evidence type="ECO:0000256" key="2">
    <source>
        <dbReference type="ARBA" id="ARBA00004536"/>
    </source>
</evidence>